<keyword evidence="3 4" id="KW-0539">Nucleus</keyword>
<dbReference type="PANTHER" id="PTHR46318">
    <property type="entry name" value="UPSTREAM BINDING TRANSCRIPTION FACTOR"/>
    <property type="match status" value="1"/>
</dbReference>
<dbReference type="KEGG" id="cbai:105083599"/>
<evidence type="ECO:0000256" key="4">
    <source>
        <dbReference type="PROSITE-ProRule" id="PRU00267"/>
    </source>
</evidence>
<protein>
    <submittedName>
        <fullName evidence="6">Upstream-binding factor 1-like protein 1</fullName>
    </submittedName>
</protein>
<dbReference type="PROSITE" id="PS50118">
    <property type="entry name" value="HMG_BOX_2"/>
    <property type="match status" value="2"/>
</dbReference>
<evidence type="ECO:0000256" key="2">
    <source>
        <dbReference type="ARBA" id="ARBA00023125"/>
    </source>
</evidence>
<dbReference type="SUPFAM" id="SSF47095">
    <property type="entry name" value="HMG-box"/>
    <property type="match status" value="2"/>
</dbReference>
<accession>A0A9W3H539</accession>
<dbReference type="Proteomes" id="UP001732780">
    <property type="component" value="Chromosome 10"/>
</dbReference>
<reference evidence="6" key="1">
    <citation type="submission" date="2025-08" db="UniProtKB">
        <authorList>
            <consortium name="RefSeq"/>
        </authorList>
    </citation>
    <scope>IDENTIFICATION</scope>
    <source>
        <tissue evidence="6">Blood</tissue>
    </source>
</reference>
<dbReference type="InterPro" id="IPR051762">
    <property type="entry name" value="UBF1"/>
</dbReference>
<gene>
    <name evidence="6" type="primary">UBTFL1</name>
</gene>
<comment type="subcellular location">
    <subcellularLocation>
        <location evidence="1">Nucleus</location>
    </subcellularLocation>
</comment>
<dbReference type="GO" id="GO:0003677">
    <property type="term" value="F:DNA binding"/>
    <property type="evidence" value="ECO:0007669"/>
    <property type="project" value="UniProtKB-UniRule"/>
</dbReference>
<dbReference type="CDD" id="cd22003">
    <property type="entry name" value="HMG-box_UBF1_rpt6-like"/>
    <property type="match status" value="1"/>
</dbReference>
<dbReference type="Gene3D" id="1.10.30.10">
    <property type="entry name" value="High mobility group box domain"/>
    <property type="match status" value="2"/>
</dbReference>
<organism evidence="5 6">
    <name type="scientific">Camelus bactrianus</name>
    <name type="common">Bactrian camel</name>
    <dbReference type="NCBI Taxonomy" id="9837"/>
    <lineage>
        <taxon>Eukaryota</taxon>
        <taxon>Metazoa</taxon>
        <taxon>Chordata</taxon>
        <taxon>Craniata</taxon>
        <taxon>Vertebrata</taxon>
        <taxon>Euteleostomi</taxon>
        <taxon>Mammalia</taxon>
        <taxon>Eutheria</taxon>
        <taxon>Laurasiatheria</taxon>
        <taxon>Artiodactyla</taxon>
        <taxon>Tylopoda</taxon>
        <taxon>Camelidae</taxon>
        <taxon>Camelus</taxon>
    </lineage>
</organism>
<dbReference type="Pfam" id="PF00505">
    <property type="entry name" value="HMG_box"/>
    <property type="match status" value="1"/>
</dbReference>
<evidence type="ECO:0000313" key="5">
    <source>
        <dbReference type="Proteomes" id="UP001732780"/>
    </source>
</evidence>
<dbReference type="AlphaFoldDB" id="A0A9W3H539"/>
<dbReference type="GO" id="GO:0005634">
    <property type="term" value="C:nucleus"/>
    <property type="evidence" value="ECO:0007669"/>
    <property type="project" value="UniProtKB-SubCell"/>
</dbReference>
<dbReference type="InterPro" id="IPR009071">
    <property type="entry name" value="HMG_box_dom"/>
</dbReference>
<proteinExistence type="predicted"/>
<dbReference type="SMART" id="SM00398">
    <property type="entry name" value="HMG"/>
    <property type="match status" value="2"/>
</dbReference>
<sequence length="453" mass="52836">MPCAQLRPIPFENQSTPSAEKETDLTSCTELSSVGYSASELLGPYGCLKDLEMVLPNGKDDWSKEDIVRLLEYMENNVPSDDRHTFKTTQALMDWEKVAFKGYSGEMCKLKWLEISYNLRKFRTLSELIVEAKENVNNTYKGRKHKKHPDLPKRPLTAYLRFFKEMRPQYSQKYPKLSNQELTKVLSEEYKKLPEQTKLKYIQDFQKEKQEFDDKLAQFRERHPDLVQNAKKSDVPKRSQVKVERKFQGNVRKVNSPPGNYLSMKRKFPGEPPKPPMNGYHKFHQDLWSSRELQEVPLRERMVEISRRWQRVPQRQKEHYKEQAEQLQKQYKVDLDLWLKSLSPEEYVAYREATYTKRRNMIPPGGPSSKSRRKDLQSPSAENGQEGLGEDQELQAQETESSDSRGENSHDSWRSEENKEDGEEEEGSNSSDHSSGDEDEDSEVDICGSNSSS</sequence>
<dbReference type="Pfam" id="PF09011">
    <property type="entry name" value="HMG_box_2"/>
    <property type="match status" value="1"/>
</dbReference>
<keyword evidence="2 4" id="KW-0238">DNA-binding</keyword>
<evidence type="ECO:0000313" key="6">
    <source>
        <dbReference type="RefSeq" id="XP_010971806.2"/>
    </source>
</evidence>
<dbReference type="RefSeq" id="XP_010971806.2">
    <property type="nucleotide sequence ID" value="XM_010973504.2"/>
</dbReference>
<dbReference type="PANTHER" id="PTHR46318:SF1">
    <property type="entry name" value="UPSTREAM-BINDING FACTOR 1-LIKE PROTEIN 1-RELATED"/>
    <property type="match status" value="1"/>
</dbReference>
<evidence type="ECO:0000256" key="1">
    <source>
        <dbReference type="ARBA" id="ARBA00004123"/>
    </source>
</evidence>
<name>A0A9W3H539_CAMBA</name>
<dbReference type="CDD" id="cd21998">
    <property type="entry name" value="HMG-box_UBF1_rpt1-like"/>
    <property type="match status" value="1"/>
</dbReference>
<evidence type="ECO:0000256" key="3">
    <source>
        <dbReference type="ARBA" id="ARBA00023242"/>
    </source>
</evidence>
<dbReference type="CTD" id="642623"/>
<keyword evidence="5" id="KW-1185">Reference proteome</keyword>
<dbReference type="InterPro" id="IPR036910">
    <property type="entry name" value="HMG_box_dom_sf"/>
</dbReference>